<comment type="caution">
    <text evidence="4">The sequence shown here is derived from an EMBL/GenBank/DDBJ whole genome shotgun (WGS) entry which is preliminary data.</text>
</comment>
<dbReference type="OrthoDB" id="3190829at2"/>
<dbReference type="Gene3D" id="3.30.1330.30">
    <property type="match status" value="1"/>
</dbReference>
<dbReference type="InterPro" id="IPR001537">
    <property type="entry name" value="SpoU_MeTrfase"/>
</dbReference>
<reference evidence="4 5" key="1">
    <citation type="submission" date="2019-03" db="EMBL/GenBank/DDBJ databases">
        <title>Sequencing the genomes of 1000 actinobacteria strains.</title>
        <authorList>
            <person name="Klenk H.-P."/>
        </authorList>
    </citation>
    <scope>NUCLEOTIDE SEQUENCE [LARGE SCALE GENOMIC DNA]</scope>
    <source>
        <strain evidence="4 5">DSM 18936</strain>
    </source>
</reference>
<organism evidence="4 5">
    <name type="scientific">Ilumatobacter fluminis</name>
    <dbReference type="NCBI Taxonomy" id="467091"/>
    <lineage>
        <taxon>Bacteria</taxon>
        <taxon>Bacillati</taxon>
        <taxon>Actinomycetota</taxon>
        <taxon>Acidimicrobiia</taxon>
        <taxon>Acidimicrobiales</taxon>
        <taxon>Ilumatobacteraceae</taxon>
        <taxon>Ilumatobacter</taxon>
    </lineage>
</organism>
<dbReference type="SUPFAM" id="SSF75217">
    <property type="entry name" value="alpha/beta knot"/>
    <property type="match status" value="1"/>
</dbReference>
<gene>
    <name evidence="4" type="ORF">BDK89_3983</name>
</gene>
<dbReference type="GO" id="GO:0006396">
    <property type="term" value="P:RNA processing"/>
    <property type="evidence" value="ECO:0007669"/>
    <property type="project" value="InterPro"/>
</dbReference>
<dbReference type="PANTHER" id="PTHR43191">
    <property type="entry name" value="RRNA METHYLTRANSFERASE 3"/>
    <property type="match status" value="1"/>
</dbReference>
<dbReference type="CDD" id="cd18095">
    <property type="entry name" value="SpoU-like_rRNA-MTase"/>
    <property type="match status" value="1"/>
</dbReference>
<sequence>MERIADAADPRLADYRELRDAAARRRIEGDEFFIAEGPTSIERLLASDHRVRSVLVSEQKYERLADLLDPLDAPTYVVDKALLRHIVGFDLHRGAIAAADRRPLPDLAHVLATSRRVAVLEGLNDPENLGAIARSARALGVDAFVLDPTCIDPYTRRTVRVSMGEILFLPSCRVDAAMWPGAALDAMHDAGFETWAMTPADDAVDIWSLDVPDRLAIVLGAEGPGLERRTMASTTRRVRLPIRSDVDSLNVGNAAAVSFAITNRP</sequence>
<dbReference type="Pfam" id="PF00588">
    <property type="entry name" value="SpoU_methylase"/>
    <property type="match status" value="1"/>
</dbReference>
<evidence type="ECO:0000313" key="4">
    <source>
        <dbReference type="EMBL" id="TDT18363.1"/>
    </source>
</evidence>
<keyword evidence="2" id="KW-0808">Transferase</keyword>
<dbReference type="PANTHER" id="PTHR43191:SF12">
    <property type="entry name" value="RRNA METHYLASE"/>
    <property type="match status" value="1"/>
</dbReference>
<dbReference type="Proteomes" id="UP000294558">
    <property type="component" value="Unassembled WGS sequence"/>
</dbReference>
<dbReference type="InterPro" id="IPR029028">
    <property type="entry name" value="Alpha/beta_knot_MTases"/>
</dbReference>
<evidence type="ECO:0000259" key="3">
    <source>
        <dbReference type="Pfam" id="PF00588"/>
    </source>
</evidence>
<dbReference type="InterPro" id="IPR029064">
    <property type="entry name" value="Ribosomal_eL30-like_sf"/>
</dbReference>
<dbReference type="RefSeq" id="WP_133870587.1">
    <property type="nucleotide sequence ID" value="NZ_SOAU01000001.1"/>
</dbReference>
<evidence type="ECO:0000256" key="1">
    <source>
        <dbReference type="ARBA" id="ARBA00022603"/>
    </source>
</evidence>
<proteinExistence type="predicted"/>
<accession>A0A4R7I6G8</accession>
<dbReference type="GO" id="GO:0003723">
    <property type="term" value="F:RNA binding"/>
    <property type="evidence" value="ECO:0007669"/>
    <property type="project" value="InterPro"/>
</dbReference>
<keyword evidence="5" id="KW-1185">Reference proteome</keyword>
<evidence type="ECO:0000256" key="2">
    <source>
        <dbReference type="ARBA" id="ARBA00022679"/>
    </source>
</evidence>
<dbReference type="SUPFAM" id="SSF55315">
    <property type="entry name" value="L30e-like"/>
    <property type="match status" value="1"/>
</dbReference>
<evidence type="ECO:0000313" key="5">
    <source>
        <dbReference type="Proteomes" id="UP000294558"/>
    </source>
</evidence>
<dbReference type="EMBL" id="SOAU01000001">
    <property type="protein sequence ID" value="TDT18363.1"/>
    <property type="molecule type" value="Genomic_DNA"/>
</dbReference>
<dbReference type="InterPro" id="IPR051259">
    <property type="entry name" value="rRNA_Methyltransferase"/>
</dbReference>
<protein>
    <submittedName>
        <fullName evidence="4">tRNA G18 (Ribose-2'-O)-methylase SpoU</fullName>
    </submittedName>
</protein>
<dbReference type="Gene3D" id="3.40.1280.10">
    <property type="match status" value="1"/>
</dbReference>
<feature type="domain" description="tRNA/rRNA methyltransferase SpoU type" evidence="3">
    <location>
        <begin position="117"/>
        <end position="258"/>
    </location>
</feature>
<name>A0A4R7I6G8_9ACTN</name>
<keyword evidence="1 4" id="KW-0489">Methyltransferase</keyword>
<dbReference type="InterPro" id="IPR029026">
    <property type="entry name" value="tRNA_m1G_MTases_N"/>
</dbReference>
<dbReference type="GO" id="GO:0008173">
    <property type="term" value="F:RNA methyltransferase activity"/>
    <property type="evidence" value="ECO:0007669"/>
    <property type="project" value="InterPro"/>
</dbReference>
<dbReference type="AlphaFoldDB" id="A0A4R7I6G8"/>
<dbReference type="GO" id="GO:0032259">
    <property type="term" value="P:methylation"/>
    <property type="evidence" value="ECO:0007669"/>
    <property type="project" value="UniProtKB-KW"/>
</dbReference>